<name>A0A6A5FTQ6_CAERE</name>
<accession>A0A6A5FTQ6</accession>
<feature type="domain" description="DUF38" evidence="2">
    <location>
        <begin position="514"/>
        <end position="588"/>
    </location>
</feature>
<feature type="region of interest" description="Disordered" evidence="1">
    <location>
        <begin position="1"/>
        <end position="114"/>
    </location>
</feature>
<dbReference type="GO" id="GO:0003677">
    <property type="term" value="F:DNA binding"/>
    <property type="evidence" value="ECO:0007669"/>
    <property type="project" value="InterPro"/>
</dbReference>
<comment type="caution">
    <text evidence="3">The sequence shown here is derived from an EMBL/GenBank/DDBJ whole genome shotgun (WGS) entry which is preliminary data.</text>
</comment>
<protein>
    <recommendedName>
        <fullName evidence="2">DUF38 domain-containing protein</fullName>
    </recommendedName>
</protein>
<feature type="compositionally biased region" description="Basic and acidic residues" evidence="1">
    <location>
        <begin position="44"/>
        <end position="54"/>
    </location>
</feature>
<dbReference type="Proteomes" id="UP000483820">
    <property type="component" value="Chromosome X"/>
</dbReference>
<proteinExistence type="predicted"/>
<dbReference type="Pfam" id="PF01827">
    <property type="entry name" value="FTH"/>
    <property type="match status" value="1"/>
</dbReference>
<dbReference type="SMART" id="SM00384">
    <property type="entry name" value="AT_hook"/>
    <property type="match status" value="3"/>
</dbReference>
<evidence type="ECO:0000313" key="3">
    <source>
        <dbReference type="EMBL" id="KAF1745875.1"/>
    </source>
</evidence>
<evidence type="ECO:0000256" key="1">
    <source>
        <dbReference type="SAM" id="MobiDB-lite"/>
    </source>
</evidence>
<dbReference type="AlphaFoldDB" id="A0A6A5FTQ6"/>
<dbReference type="CTD" id="9809705"/>
<feature type="compositionally biased region" description="Basic residues" evidence="1">
    <location>
        <begin position="74"/>
        <end position="84"/>
    </location>
</feature>
<gene>
    <name evidence="3" type="ORF">GCK72_022322</name>
</gene>
<dbReference type="EMBL" id="WUAV01000006">
    <property type="protein sequence ID" value="KAF1745875.1"/>
    <property type="molecule type" value="Genomic_DNA"/>
</dbReference>
<dbReference type="RefSeq" id="XP_003107022.2">
    <property type="nucleotide sequence ID" value="XM_003106974.2"/>
</dbReference>
<dbReference type="GeneID" id="9809705"/>
<evidence type="ECO:0000313" key="4">
    <source>
        <dbReference type="Proteomes" id="UP000483820"/>
    </source>
</evidence>
<dbReference type="InterPro" id="IPR017956">
    <property type="entry name" value="AT_hook_DNA-bd_motif"/>
</dbReference>
<evidence type="ECO:0000259" key="2">
    <source>
        <dbReference type="Pfam" id="PF01827"/>
    </source>
</evidence>
<reference evidence="3 4" key="1">
    <citation type="submission" date="2019-12" db="EMBL/GenBank/DDBJ databases">
        <title>Chromosome-level assembly of the Caenorhabditis remanei genome.</title>
        <authorList>
            <person name="Teterina A.A."/>
            <person name="Willis J.H."/>
            <person name="Phillips P.C."/>
        </authorList>
    </citation>
    <scope>NUCLEOTIDE SEQUENCE [LARGE SCALE GENOMIC DNA]</scope>
    <source>
        <strain evidence="3 4">PX506</strain>
        <tissue evidence="3">Whole organism</tissue>
    </source>
</reference>
<organism evidence="3 4">
    <name type="scientific">Caenorhabditis remanei</name>
    <name type="common">Caenorhabditis vulgaris</name>
    <dbReference type="NCBI Taxonomy" id="31234"/>
    <lineage>
        <taxon>Eukaryota</taxon>
        <taxon>Metazoa</taxon>
        <taxon>Ecdysozoa</taxon>
        <taxon>Nematoda</taxon>
        <taxon>Chromadorea</taxon>
        <taxon>Rhabditida</taxon>
        <taxon>Rhabditina</taxon>
        <taxon>Rhabditomorpha</taxon>
        <taxon>Rhabditoidea</taxon>
        <taxon>Rhabditidae</taxon>
        <taxon>Peloderinae</taxon>
        <taxon>Caenorhabditis</taxon>
    </lineage>
</organism>
<sequence length="666" mass="75675">MSKSNENKKRGVAGQVKVKEEEPEMDDDNLAPPPPAKRGPGRPRKAERAGERRANSQHNRPVANLEDDMSRPPQAKRGRGRPRRVVLAEDEGGSSRDAPPAKRGRGRPKREVKAEEGELNILHIPPANSVAGRTRSQILKKNIKIEEEDVAPSRFLTGAEEIAIINREFEYGIIHVGGSYRPGAVKLEPQENEGAEISGARWNPVSLAATSAPLRNHLLQNIPMPPRDIKQEFFGHEIDNYGIVKEFSETGQFEGPVQQLVPQALLVPAVFQIAGIKQEPQNYDEQFENQGRVEEYIAPVPLQEKAVDYQAIHQPQLLLQPVGSPVTDVFPLYIKVEPQDYYEQSDNQRVFEDITTPVPFHGTDDDSHRSHLLLQPGGSPVMDVFSVHIKEEPQEFEELTADAPPFEHQIVEVVEPAEWVGNCVKVPDEKWKRWEEEREAGMKEYMARLTEECRRFDPRILEMFGGRIPELTPALILLLQRGSQATHTWEMSVSTEQIWRVMDMLQNNKIAKGSIKVKNLKITTTRNTKCINGRMLARWMSYIDPATLQKISIQGNFTHGALRQLSKTEQWKSCKAIELDSKNLFTFNLLFKKWRGNHLRVFNVTVISKFADEWKSFVQAFKRKAYGSSFEIRAKEYIPFPATSYIDGKVRVTTALFFLKGVVEDN</sequence>
<dbReference type="KEGG" id="crq:GCK72_022322"/>
<dbReference type="PRINTS" id="PR00929">
    <property type="entry name" value="ATHOOK"/>
</dbReference>
<dbReference type="InterPro" id="IPR002900">
    <property type="entry name" value="DUF38/FTH_CAE_spp"/>
</dbReference>